<evidence type="ECO:0000313" key="1">
    <source>
        <dbReference type="EMBL" id="KUN90036.1"/>
    </source>
</evidence>
<gene>
    <name evidence="1" type="ORF">AQJ66_03030</name>
</gene>
<organism evidence="1 2">
    <name type="scientific">Streptomyces bungoensis</name>
    <dbReference type="NCBI Taxonomy" id="285568"/>
    <lineage>
        <taxon>Bacteria</taxon>
        <taxon>Bacillati</taxon>
        <taxon>Actinomycetota</taxon>
        <taxon>Actinomycetes</taxon>
        <taxon>Kitasatosporales</taxon>
        <taxon>Streptomycetaceae</taxon>
        <taxon>Streptomyces</taxon>
    </lineage>
</organism>
<dbReference type="Gene3D" id="3.20.20.100">
    <property type="entry name" value="NADP-dependent oxidoreductase domain"/>
    <property type="match status" value="1"/>
</dbReference>
<dbReference type="InterPro" id="IPR036812">
    <property type="entry name" value="NAD(P)_OxRdtase_dom_sf"/>
</dbReference>
<reference evidence="1 2" key="1">
    <citation type="submission" date="2015-10" db="EMBL/GenBank/DDBJ databases">
        <title>Draft genome sequence of Streptomyces bungoensis DSM 41781, type strain for the species Streptomyces bungoensis.</title>
        <authorList>
            <person name="Ruckert C."/>
            <person name="Winkler A."/>
            <person name="Kalinowski J."/>
            <person name="Kampfer P."/>
            <person name="Glaeser S."/>
        </authorList>
    </citation>
    <scope>NUCLEOTIDE SEQUENCE [LARGE SCALE GENOMIC DNA]</scope>
    <source>
        <strain evidence="1 2">DSM 41781</strain>
    </source>
</reference>
<name>A0A101TCY9_9ACTN</name>
<dbReference type="SUPFAM" id="SSF51430">
    <property type="entry name" value="NAD(P)-linked oxidoreductase"/>
    <property type="match status" value="1"/>
</dbReference>
<sequence>MRGLTEGPRPTCSRQQATPVQAAFRAAYHLPPVNAVAVGTDNPDHLRELTNAQSFAVDEEAVRHYRSLLRNRRQE</sequence>
<keyword evidence="2" id="KW-1185">Reference proteome</keyword>
<dbReference type="AlphaFoldDB" id="A0A101TCY9"/>
<proteinExistence type="predicted"/>
<comment type="caution">
    <text evidence="1">The sequence shown here is derived from an EMBL/GenBank/DDBJ whole genome shotgun (WGS) entry which is preliminary data.</text>
</comment>
<dbReference type="Proteomes" id="UP000053024">
    <property type="component" value="Unassembled WGS sequence"/>
</dbReference>
<protein>
    <recommendedName>
        <fullName evidence="3">NADP-dependent oxidoreductase domain-containing protein</fullName>
    </recommendedName>
</protein>
<evidence type="ECO:0000313" key="2">
    <source>
        <dbReference type="Proteomes" id="UP000053024"/>
    </source>
</evidence>
<accession>A0A101TCY9</accession>
<evidence type="ECO:0008006" key="3">
    <source>
        <dbReference type="Google" id="ProtNLM"/>
    </source>
</evidence>
<dbReference type="EMBL" id="LMWX01000003">
    <property type="protein sequence ID" value="KUN90036.1"/>
    <property type="molecule type" value="Genomic_DNA"/>
</dbReference>
<dbReference type="STRING" id="285568.AQJ66_03030"/>